<feature type="transmembrane region" description="Helical" evidence="2">
    <location>
        <begin position="105"/>
        <end position="125"/>
    </location>
</feature>
<dbReference type="HOGENOM" id="CLU_1279494_0_0_1"/>
<keyword evidence="2" id="KW-1133">Transmembrane helix</keyword>
<evidence type="ECO:0000313" key="4">
    <source>
        <dbReference type="EMBL" id="BAD37531.1"/>
    </source>
</evidence>
<dbReference type="EMBL" id="AP003571">
    <property type="protein sequence ID" value="BAD37483.1"/>
    <property type="molecule type" value="Genomic_DNA"/>
</dbReference>
<evidence type="ECO:0000313" key="5">
    <source>
        <dbReference type="Proteomes" id="UP000000763"/>
    </source>
</evidence>
<keyword evidence="2" id="KW-0472">Membrane</keyword>
<evidence type="ECO:0000256" key="2">
    <source>
        <dbReference type="SAM" id="Phobius"/>
    </source>
</evidence>
<dbReference type="AlphaFoldDB" id="Q67WD8"/>
<keyword evidence="2" id="KW-0812">Transmembrane</keyword>
<protein>
    <submittedName>
        <fullName evidence="4">Uncharacterized protein</fullName>
    </submittedName>
</protein>
<sequence>MAIYRSICACTTGRPRYKYYLLMPAPAVPGSICTEAALPKTRIRPSSSSSAPAAAAAAARRPEGGTSGRRLPAAKKNPRQHGVPSLAGGRSVRQRAESPLIQRPVVAVAAAVLLLLLLQLLLLGLDGDDAVATCPMGNPDDAAAALSSSSSSSAPGSRGRAAYGGAQLLPPLDQPWRGRMCSSAAPCLPLPPPPPLLLMTWLCSSVRYCWVTLTHHCVTKPKNNQSKTTRPCTPVARG</sequence>
<reference evidence="4" key="2">
    <citation type="submission" date="2001-05" db="EMBL/GenBank/DDBJ databases">
        <title>Oryza sativa nipponbare(GA3) genomic DNA, chromosome 6, PAC clone:P0523F01.</title>
        <authorList>
            <person name="Sasaki T."/>
            <person name="Matsumoto T."/>
            <person name="Yamamoto K."/>
        </authorList>
    </citation>
    <scope>NUCLEOTIDE SEQUENCE</scope>
</reference>
<proteinExistence type="predicted"/>
<dbReference type="Proteomes" id="UP000000763">
    <property type="component" value="Chromosome 6"/>
</dbReference>
<reference evidence="3" key="1">
    <citation type="submission" date="2001-05" db="EMBL/GenBank/DDBJ databases">
        <title>Oryza sativa nipponbare(GA3) genomic DNA, chromosome 6, PAC clone:P0458E02.</title>
        <authorList>
            <person name="Sasaki T."/>
            <person name="Matsumoto T."/>
            <person name="Yamamoto K."/>
        </authorList>
    </citation>
    <scope>NUCLEOTIDE SEQUENCE</scope>
</reference>
<feature type="region of interest" description="Disordered" evidence="1">
    <location>
        <begin position="43"/>
        <end position="91"/>
    </location>
</feature>
<feature type="compositionally biased region" description="Low complexity" evidence="1">
    <location>
        <begin position="44"/>
        <end position="59"/>
    </location>
</feature>
<dbReference type="EMBL" id="AP003573">
    <property type="protein sequence ID" value="BAD37531.1"/>
    <property type="molecule type" value="Genomic_DNA"/>
</dbReference>
<feature type="region of interest" description="Disordered" evidence="1">
    <location>
        <begin position="142"/>
        <end position="164"/>
    </location>
</feature>
<evidence type="ECO:0000313" key="3">
    <source>
        <dbReference type="EMBL" id="BAD37483.1"/>
    </source>
</evidence>
<evidence type="ECO:0000256" key="1">
    <source>
        <dbReference type="SAM" id="MobiDB-lite"/>
    </source>
</evidence>
<accession>Q67WD8</accession>
<reference evidence="5" key="4">
    <citation type="journal article" date="2008" name="Nucleic Acids Res.">
        <title>The rice annotation project database (RAP-DB): 2008 update.</title>
        <authorList>
            <consortium name="The rice annotation project (RAP)"/>
        </authorList>
    </citation>
    <scope>GENOME REANNOTATION</scope>
    <source>
        <strain evidence="5">cv. Nipponbare</strain>
    </source>
</reference>
<reference evidence="5" key="3">
    <citation type="journal article" date="2005" name="Nature">
        <title>The map-based sequence of the rice genome.</title>
        <authorList>
            <consortium name="International rice genome sequencing project (IRGSP)"/>
            <person name="Matsumoto T."/>
            <person name="Wu J."/>
            <person name="Kanamori H."/>
            <person name="Katayose Y."/>
            <person name="Fujisawa M."/>
            <person name="Namiki N."/>
            <person name="Mizuno H."/>
            <person name="Yamamoto K."/>
            <person name="Antonio B.A."/>
            <person name="Baba T."/>
            <person name="Sakata K."/>
            <person name="Nagamura Y."/>
            <person name="Aoki H."/>
            <person name="Arikawa K."/>
            <person name="Arita K."/>
            <person name="Bito T."/>
            <person name="Chiden Y."/>
            <person name="Fujitsuka N."/>
            <person name="Fukunaka R."/>
            <person name="Hamada M."/>
            <person name="Harada C."/>
            <person name="Hayashi A."/>
            <person name="Hijishita S."/>
            <person name="Honda M."/>
            <person name="Hosokawa S."/>
            <person name="Ichikawa Y."/>
            <person name="Idonuma A."/>
            <person name="Iijima M."/>
            <person name="Ikeda M."/>
            <person name="Ikeno M."/>
            <person name="Ito K."/>
            <person name="Ito S."/>
            <person name="Ito T."/>
            <person name="Ito Y."/>
            <person name="Ito Y."/>
            <person name="Iwabuchi A."/>
            <person name="Kamiya K."/>
            <person name="Karasawa W."/>
            <person name="Kurita K."/>
            <person name="Katagiri S."/>
            <person name="Kikuta A."/>
            <person name="Kobayashi H."/>
            <person name="Kobayashi N."/>
            <person name="Machita K."/>
            <person name="Maehara T."/>
            <person name="Masukawa M."/>
            <person name="Mizubayashi T."/>
            <person name="Mukai Y."/>
            <person name="Nagasaki H."/>
            <person name="Nagata Y."/>
            <person name="Naito S."/>
            <person name="Nakashima M."/>
            <person name="Nakama Y."/>
            <person name="Nakamichi Y."/>
            <person name="Nakamura M."/>
            <person name="Meguro A."/>
            <person name="Negishi M."/>
            <person name="Ohta I."/>
            <person name="Ohta T."/>
            <person name="Okamoto M."/>
            <person name="Ono N."/>
            <person name="Saji S."/>
            <person name="Sakaguchi M."/>
            <person name="Sakai K."/>
            <person name="Shibata M."/>
            <person name="Shimokawa T."/>
            <person name="Song J."/>
            <person name="Takazaki Y."/>
            <person name="Terasawa K."/>
            <person name="Tsugane M."/>
            <person name="Tsuji K."/>
            <person name="Ueda S."/>
            <person name="Waki K."/>
            <person name="Yamagata H."/>
            <person name="Yamamoto M."/>
            <person name="Yamamoto S."/>
            <person name="Yamane H."/>
            <person name="Yoshiki S."/>
            <person name="Yoshihara R."/>
            <person name="Yukawa K."/>
            <person name="Zhong H."/>
            <person name="Yano M."/>
            <person name="Yuan Q."/>
            <person name="Ouyang S."/>
            <person name="Liu J."/>
            <person name="Jones K.M."/>
            <person name="Gansberger K."/>
            <person name="Moffat K."/>
            <person name="Hill J."/>
            <person name="Bera J."/>
            <person name="Fadrosh D."/>
            <person name="Jin S."/>
            <person name="Johri S."/>
            <person name="Kim M."/>
            <person name="Overton L."/>
            <person name="Reardon M."/>
            <person name="Tsitrin T."/>
            <person name="Vuong H."/>
            <person name="Weaver B."/>
            <person name="Ciecko A."/>
            <person name="Tallon L."/>
            <person name="Jackson J."/>
            <person name="Pai G."/>
            <person name="Aken S.V."/>
            <person name="Utterback T."/>
            <person name="Reidmuller S."/>
            <person name="Feldblyum T."/>
            <person name="Hsiao J."/>
            <person name="Zismann V."/>
            <person name="Iobst S."/>
            <person name="de Vazeille A.R."/>
            <person name="Buell C.R."/>
            <person name="Ying K."/>
            <person name="Li Y."/>
            <person name="Lu T."/>
            <person name="Huang Y."/>
            <person name="Zhao Q."/>
            <person name="Feng Q."/>
            <person name="Zhang L."/>
            <person name="Zhu J."/>
            <person name="Weng Q."/>
            <person name="Mu J."/>
            <person name="Lu Y."/>
            <person name="Fan D."/>
            <person name="Liu Y."/>
            <person name="Guan J."/>
            <person name="Zhang Y."/>
            <person name="Yu S."/>
            <person name="Liu X."/>
            <person name="Zhang Y."/>
            <person name="Hong G."/>
            <person name="Han B."/>
            <person name="Choisne N."/>
            <person name="Demange N."/>
            <person name="Orjeda G."/>
            <person name="Samain S."/>
            <person name="Cattolico L."/>
            <person name="Pelletier E."/>
            <person name="Couloux A."/>
            <person name="Segurens B."/>
            <person name="Wincker P."/>
            <person name="D'Hont A."/>
            <person name="Scarpelli C."/>
            <person name="Weissenbach J."/>
            <person name="Salanoubat M."/>
            <person name="Quetier F."/>
            <person name="Yu Y."/>
            <person name="Kim H.R."/>
            <person name="Rambo T."/>
            <person name="Currie J."/>
            <person name="Collura K."/>
            <person name="Luo M."/>
            <person name="Yang T."/>
            <person name="Ammiraju J.S.S."/>
            <person name="Engler F."/>
            <person name="Soderlund C."/>
            <person name="Wing R.A."/>
            <person name="Palmer L.E."/>
            <person name="de la Bastide M."/>
            <person name="Spiegel L."/>
            <person name="Nascimento L."/>
            <person name="Zutavern T."/>
            <person name="O'Shaughnessy A."/>
            <person name="Dike S."/>
            <person name="Dedhia N."/>
            <person name="Preston R."/>
            <person name="Balija V."/>
            <person name="McCombie W.R."/>
            <person name="Chow T."/>
            <person name="Chen H."/>
            <person name="Chung M."/>
            <person name="Chen C."/>
            <person name="Shaw J."/>
            <person name="Wu H."/>
            <person name="Hsiao K."/>
            <person name="Chao Y."/>
            <person name="Chu M."/>
            <person name="Cheng C."/>
            <person name="Hour A."/>
            <person name="Lee P."/>
            <person name="Lin S."/>
            <person name="Lin Y."/>
            <person name="Liou J."/>
            <person name="Liu S."/>
            <person name="Hsing Y."/>
            <person name="Raghuvanshi S."/>
            <person name="Mohanty A."/>
            <person name="Bharti A.K."/>
            <person name="Gaur A."/>
            <person name="Gupta V."/>
            <person name="Kumar D."/>
            <person name="Ravi V."/>
            <person name="Vij S."/>
            <person name="Kapur A."/>
            <person name="Khurana P."/>
            <person name="Khurana P."/>
            <person name="Khurana J.P."/>
            <person name="Tyagi A.K."/>
            <person name="Gaikwad K."/>
            <person name="Singh A."/>
            <person name="Dalal V."/>
            <person name="Srivastava S."/>
            <person name="Dixit A."/>
            <person name="Pal A.K."/>
            <person name="Ghazi I.A."/>
            <person name="Yadav M."/>
            <person name="Pandit A."/>
            <person name="Bhargava A."/>
            <person name="Sureshbabu K."/>
            <person name="Batra K."/>
            <person name="Sharma T.R."/>
            <person name="Mohapatra T."/>
            <person name="Singh N.K."/>
            <person name="Messing J."/>
            <person name="Nelson A.B."/>
            <person name="Fuks G."/>
            <person name="Kavchok S."/>
            <person name="Keizer G."/>
            <person name="Linton E."/>
            <person name="Llaca V."/>
            <person name="Song R."/>
            <person name="Tanyolac B."/>
            <person name="Young S."/>
            <person name="Ho-Il K."/>
            <person name="Hahn J.H."/>
            <person name="Sangsakoo G."/>
            <person name="Vanavichit A."/>
            <person name="de Mattos Luiz.A.T."/>
            <person name="Zimmer P.D."/>
            <person name="Malone G."/>
            <person name="Dellagostin O."/>
            <person name="de Oliveira A.C."/>
            <person name="Bevan M."/>
            <person name="Bancroft I."/>
            <person name="Minx P."/>
            <person name="Cordum H."/>
            <person name="Wilson R."/>
            <person name="Cheng Z."/>
            <person name="Jin W."/>
            <person name="Jiang J."/>
            <person name="Leong S.A."/>
            <person name="Iwama H."/>
            <person name="Gojobori T."/>
            <person name="Itoh T."/>
            <person name="Niimura Y."/>
            <person name="Fujii Y."/>
            <person name="Habara T."/>
            <person name="Sakai H."/>
            <person name="Sato Y."/>
            <person name="Wilson G."/>
            <person name="Kumar K."/>
            <person name="McCouch S."/>
            <person name="Juretic N."/>
            <person name="Hoen D."/>
            <person name="Wright S."/>
            <person name="Bruskiewich R."/>
            <person name="Bureau T."/>
            <person name="Miyao A."/>
            <person name="Hirochika H."/>
            <person name="Nishikawa T."/>
            <person name="Kadowaki K."/>
            <person name="Sugiura M."/>
            <person name="Burr B."/>
            <person name="Sasaki T."/>
        </authorList>
    </citation>
    <scope>NUCLEOTIDE SEQUENCE [LARGE SCALE GENOMIC DNA]</scope>
    <source>
        <strain evidence="5">cv. Nipponbare</strain>
    </source>
</reference>
<organism evidence="4 5">
    <name type="scientific">Oryza sativa subsp. japonica</name>
    <name type="common">Rice</name>
    <dbReference type="NCBI Taxonomy" id="39947"/>
    <lineage>
        <taxon>Eukaryota</taxon>
        <taxon>Viridiplantae</taxon>
        <taxon>Streptophyta</taxon>
        <taxon>Embryophyta</taxon>
        <taxon>Tracheophyta</taxon>
        <taxon>Spermatophyta</taxon>
        <taxon>Magnoliopsida</taxon>
        <taxon>Liliopsida</taxon>
        <taxon>Poales</taxon>
        <taxon>Poaceae</taxon>
        <taxon>BOP clade</taxon>
        <taxon>Oryzoideae</taxon>
        <taxon>Oryzeae</taxon>
        <taxon>Oryzinae</taxon>
        <taxon>Oryza</taxon>
        <taxon>Oryza sativa</taxon>
    </lineage>
</organism>
<gene>
    <name evidence="3" type="ORF">P0458E02.4</name>
    <name evidence="4" type="ORF">P0523F01.33</name>
</gene>
<name>Q67WD8_ORYSJ</name>